<organism evidence="8 9">
    <name type="scientific">Paenibacillus stellifer</name>
    <dbReference type="NCBI Taxonomy" id="169760"/>
    <lineage>
        <taxon>Bacteria</taxon>
        <taxon>Bacillati</taxon>
        <taxon>Bacillota</taxon>
        <taxon>Bacilli</taxon>
        <taxon>Bacillales</taxon>
        <taxon>Paenibacillaceae</taxon>
        <taxon>Paenibacillus</taxon>
    </lineage>
</organism>
<dbReference type="PANTHER" id="PTHR11138">
    <property type="entry name" value="METHIONYL-TRNA FORMYLTRANSFERASE"/>
    <property type="match status" value="1"/>
</dbReference>
<protein>
    <recommendedName>
        <fullName evidence="2 5">Methionyl-tRNA formyltransferase</fullName>
        <ecNumber evidence="2 5">2.1.2.9</ecNumber>
    </recommendedName>
</protein>
<evidence type="ECO:0000313" key="8">
    <source>
        <dbReference type="EMBL" id="AIQ63770.1"/>
    </source>
</evidence>
<dbReference type="Pfam" id="PF02911">
    <property type="entry name" value="Formyl_trans_C"/>
    <property type="match status" value="1"/>
</dbReference>
<dbReference type="PANTHER" id="PTHR11138:SF5">
    <property type="entry name" value="METHIONYL-TRNA FORMYLTRANSFERASE, MITOCHONDRIAL"/>
    <property type="match status" value="1"/>
</dbReference>
<dbReference type="InterPro" id="IPR011034">
    <property type="entry name" value="Formyl_transferase-like_C_sf"/>
</dbReference>
<accession>A0A089LUH3</accession>
<dbReference type="SUPFAM" id="SSF50486">
    <property type="entry name" value="FMT C-terminal domain-like"/>
    <property type="match status" value="1"/>
</dbReference>
<dbReference type="InterPro" id="IPR041711">
    <property type="entry name" value="Met-tRNA-FMT_N"/>
</dbReference>
<dbReference type="InterPro" id="IPR036477">
    <property type="entry name" value="Formyl_transf_N_sf"/>
</dbReference>
<dbReference type="HOGENOM" id="CLU_033347_1_1_9"/>
<dbReference type="InterPro" id="IPR005793">
    <property type="entry name" value="Formyl_trans_C"/>
</dbReference>
<sequence>MKIVFMGTPQFAVPCLRMLVEEGFEVAAVVTQPDRPQGRKKVLTPSPVKAAALELGLPVLQPERMRRPEAVAELAAYEPELIVTAAYGQILPKAVLDLPARGCVNVHGSLLPKYRGGAPIQRSIIDGEKVTGITLMYMAEGIDTGDMIAKIEVPIEDDDTSGTMFEKLSLAGRDLLKEWMPRLVKGPVAAEKQDDSLAIYAPNLSRDDEKIDWNAGSREIYNRIRGLVPYSGGFTLWNGETFKVWQAANPDDQALSGSILVEEGSGEAETVPGTVLSAGPKGIEVKTGDGSLLLLQVQPAGKKAMSAGDFARGGLMKSGTVLE</sequence>
<evidence type="ECO:0000313" key="9">
    <source>
        <dbReference type="Proteomes" id="UP000029507"/>
    </source>
</evidence>
<evidence type="ECO:0000259" key="7">
    <source>
        <dbReference type="Pfam" id="PF02911"/>
    </source>
</evidence>
<keyword evidence="9" id="KW-1185">Reference proteome</keyword>
<dbReference type="OrthoDB" id="9802815at2"/>
<dbReference type="STRING" id="169760.PSTEL_12415"/>
<dbReference type="CDD" id="cd08646">
    <property type="entry name" value="FMT_core_Met-tRNA-FMT_N"/>
    <property type="match status" value="1"/>
</dbReference>
<keyword evidence="3 5" id="KW-0808">Transferase</keyword>
<feature type="domain" description="Formyl transferase N-terminal" evidence="6">
    <location>
        <begin position="1"/>
        <end position="175"/>
    </location>
</feature>
<dbReference type="PROSITE" id="PS00373">
    <property type="entry name" value="GART"/>
    <property type="match status" value="1"/>
</dbReference>
<dbReference type="Pfam" id="PF00551">
    <property type="entry name" value="Formyl_trans_N"/>
    <property type="match status" value="1"/>
</dbReference>
<dbReference type="AlphaFoldDB" id="A0A089LUH3"/>
<dbReference type="EC" id="2.1.2.9" evidence="2 5"/>
<evidence type="ECO:0000256" key="2">
    <source>
        <dbReference type="ARBA" id="ARBA00012261"/>
    </source>
</evidence>
<dbReference type="SUPFAM" id="SSF53328">
    <property type="entry name" value="Formyltransferase"/>
    <property type="match status" value="1"/>
</dbReference>
<dbReference type="InterPro" id="IPR002376">
    <property type="entry name" value="Formyl_transf_N"/>
</dbReference>
<evidence type="ECO:0000256" key="3">
    <source>
        <dbReference type="ARBA" id="ARBA00022679"/>
    </source>
</evidence>
<dbReference type="HAMAP" id="MF_00182">
    <property type="entry name" value="Formyl_trans"/>
    <property type="match status" value="1"/>
</dbReference>
<keyword evidence="4 5" id="KW-0648">Protein biosynthesis</keyword>
<evidence type="ECO:0000256" key="1">
    <source>
        <dbReference type="ARBA" id="ARBA00010699"/>
    </source>
</evidence>
<reference evidence="8 9" key="1">
    <citation type="submission" date="2014-08" db="EMBL/GenBank/DDBJ databases">
        <title>Comparative genomics of the Paenibacillus odorifer group.</title>
        <authorList>
            <person name="den Bakker H.C."/>
            <person name="Tsai Y.-C."/>
            <person name="Martin N."/>
            <person name="Korlach J."/>
            <person name="Wiedmann M."/>
        </authorList>
    </citation>
    <scope>NUCLEOTIDE SEQUENCE [LARGE SCALE GENOMIC DNA]</scope>
    <source>
        <strain evidence="8 9">DSM 14472</strain>
    </source>
</reference>
<dbReference type="GO" id="GO:0004479">
    <property type="term" value="F:methionyl-tRNA formyltransferase activity"/>
    <property type="evidence" value="ECO:0007669"/>
    <property type="project" value="UniProtKB-UniRule"/>
</dbReference>
<gene>
    <name evidence="5" type="primary">fmt</name>
    <name evidence="8" type="ORF">PSTEL_12415</name>
</gene>
<feature type="domain" description="Formyl transferase C-terminal" evidence="7">
    <location>
        <begin position="204"/>
        <end position="313"/>
    </location>
</feature>
<dbReference type="InterPro" id="IPR044135">
    <property type="entry name" value="Met-tRNA-FMT_C"/>
</dbReference>
<comment type="similarity">
    <text evidence="1 5">Belongs to the Fmt family.</text>
</comment>
<comment type="catalytic activity">
    <reaction evidence="5">
        <text>L-methionyl-tRNA(fMet) + (6R)-10-formyltetrahydrofolate = N-formyl-L-methionyl-tRNA(fMet) + (6S)-5,6,7,8-tetrahydrofolate + H(+)</text>
        <dbReference type="Rhea" id="RHEA:24380"/>
        <dbReference type="Rhea" id="RHEA-COMP:9952"/>
        <dbReference type="Rhea" id="RHEA-COMP:9953"/>
        <dbReference type="ChEBI" id="CHEBI:15378"/>
        <dbReference type="ChEBI" id="CHEBI:57453"/>
        <dbReference type="ChEBI" id="CHEBI:78530"/>
        <dbReference type="ChEBI" id="CHEBI:78844"/>
        <dbReference type="ChEBI" id="CHEBI:195366"/>
        <dbReference type="EC" id="2.1.2.9"/>
    </reaction>
</comment>
<dbReference type="FunFam" id="3.40.50.12230:FF:000001">
    <property type="entry name" value="Methionyl-tRNA formyltransferase"/>
    <property type="match status" value="1"/>
</dbReference>
<dbReference type="NCBIfam" id="TIGR00460">
    <property type="entry name" value="fmt"/>
    <property type="match status" value="1"/>
</dbReference>
<feature type="binding site" evidence="5">
    <location>
        <begin position="109"/>
        <end position="112"/>
    </location>
    <ligand>
        <name>(6S)-5,6,7,8-tetrahydrofolate</name>
        <dbReference type="ChEBI" id="CHEBI:57453"/>
    </ligand>
</feature>
<name>A0A089LUH3_9BACL</name>
<dbReference type="KEGG" id="pste:PSTEL_12415"/>
<evidence type="ECO:0000256" key="5">
    <source>
        <dbReference type="HAMAP-Rule" id="MF_00182"/>
    </source>
</evidence>
<dbReference type="EMBL" id="CP009286">
    <property type="protein sequence ID" value="AIQ63770.1"/>
    <property type="molecule type" value="Genomic_DNA"/>
</dbReference>
<dbReference type="Proteomes" id="UP000029507">
    <property type="component" value="Chromosome"/>
</dbReference>
<dbReference type="CDD" id="cd08704">
    <property type="entry name" value="Met_tRNA_FMT_C"/>
    <property type="match status" value="1"/>
</dbReference>
<dbReference type="InterPro" id="IPR005794">
    <property type="entry name" value="Fmt"/>
</dbReference>
<evidence type="ECO:0000256" key="4">
    <source>
        <dbReference type="ARBA" id="ARBA00022917"/>
    </source>
</evidence>
<proteinExistence type="inferred from homology"/>
<comment type="function">
    <text evidence="5">Attaches a formyl group to the free amino group of methionyl-tRNA(fMet). The formyl group appears to play a dual role in the initiator identity of N-formylmethionyl-tRNA by promoting its recognition by IF2 and preventing the misappropriation of this tRNA by the elongation apparatus.</text>
</comment>
<evidence type="ECO:0000259" key="6">
    <source>
        <dbReference type="Pfam" id="PF00551"/>
    </source>
</evidence>
<dbReference type="RefSeq" id="WP_038695545.1">
    <property type="nucleotide sequence ID" value="NZ_CP009286.1"/>
</dbReference>
<dbReference type="InterPro" id="IPR001555">
    <property type="entry name" value="GART_AS"/>
</dbReference>
<dbReference type="Gene3D" id="3.40.50.12230">
    <property type="match status" value="1"/>
</dbReference>
<dbReference type="GO" id="GO:0005829">
    <property type="term" value="C:cytosol"/>
    <property type="evidence" value="ECO:0007669"/>
    <property type="project" value="TreeGrafter"/>
</dbReference>